<dbReference type="OrthoDB" id="3026402at2759"/>
<evidence type="ECO:0000256" key="1">
    <source>
        <dbReference type="SAM" id="SignalP"/>
    </source>
</evidence>
<evidence type="ECO:0000313" key="3">
    <source>
        <dbReference type="Proteomes" id="UP000308652"/>
    </source>
</evidence>
<accession>A0A5C3MEM1</accession>
<proteinExistence type="predicted"/>
<gene>
    <name evidence="2" type="ORF">BDQ12DRAFT_734936</name>
</gene>
<dbReference type="AlphaFoldDB" id="A0A5C3MEM1"/>
<feature type="signal peptide" evidence="1">
    <location>
        <begin position="1"/>
        <end position="20"/>
    </location>
</feature>
<sequence>MKLLSVQLFAILALFGQAFAAPSAQVDDPAVVYHCGFGSGLVSPPGYQCCGPIQVNVGGTCFRGRTALCAL</sequence>
<dbReference type="EMBL" id="ML213599">
    <property type="protein sequence ID" value="TFK39611.1"/>
    <property type="molecule type" value="Genomic_DNA"/>
</dbReference>
<feature type="chain" id="PRO_5023109813" description="CBM1 domain-containing protein" evidence="1">
    <location>
        <begin position="21"/>
        <end position="71"/>
    </location>
</feature>
<reference evidence="2 3" key="1">
    <citation type="journal article" date="2019" name="Nat. Ecol. Evol.">
        <title>Megaphylogeny resolves global patterns of mushroom evolution.</title>
        <authorList>
            <person name="Varga T."/>
            <person name="Krizsan K."/>
            <person name="Foldi C."/>
            <person name="Dima B."/>
            <person name="Sanchez-Garcia M."/>
            <person name="Sanchez-Ramirez S."/>
            <person name="Szollosi G.J."/>
            <person name="Szarkandi J.G."/>
            <person name="Papp V."/>
            <person name="Albert L."/>
            <person name="Andreopoulos W."/>
            <person name="Angelini C."/>
            <person name="Antonin V."/>
            <person name="Barry K.W."/>
            <person name="Bougher N.L."/>
            <person name="Buchanan P."/>
            <person name="Buyck B."/>
            <person name="Bense V."/>
            <person name="Catcheside P."/>
            <person name="Chovatia M."/>
            <person name="Cooper J."/>
            <person name="Damon W."/>
            <person name="Desjardin D."/>
            <person name="Finy P."/>
            <person name="Geml J."/>
            <person name="Haridas S."/>
            <person name="Hughes K."/>
            <person name="Justo A."/>
            <person name="Karasinski D."/>
            <person name="Kautmanova I."/>
            <person name="Kiss B."/>
            <person name="Kocsube S."/>
            <person name="Kotiranta H."/>
            <person name="LaButti K.M."/>
            <person name="Lechner B.E."/>
            <person name="Liimatainen K."/>
            <person name="Lipzen A."/>
            <person name="Lukacs Z."/>
            <person name="Mihaltcheva S."/>
            <person name="Morgado L.N."/>
            <person name="Niskanen T."/>
            <person name="Noordeloos M.E."/>
            <person name="Ohm R.A."/>
            <person name="Ortiz-Santana B."/>
            <person name="Ovrebo C."/>
            <person name="Racz N."/>
            <person name="Riley R."/>
            <person name="Savchenko A."/>
            <person name="Shiryaev A."/>
            <person name="Soop K."/>
            <person name="Spirin V."/>
            <person name="Szebenyi C."/>
            <person name="Tomsovsky M."/>
            <person name="Tulloss R.E."/>
            <person name="Uehling J."/>
            <person name="Grigoriev I.V."/>
            <person name="Vagvolgyi C."/>
            <person name="Papp T."/>
            <person name="Martin F.M."/>
            <person name="Miettinen O."/>
            <person name="Hibbett D.S."/>
            <person name="Nagy L.G."/>
        </authorList>
    </citation>
    <scope>NUCLEOTIDE SEQUENCE [LARGE SCALE GENOMIC DNA]</scope>
    <source>
        <strain evidence="2 3">CBS 166.37</strain>
    </source>
</reference>
<organism evidence="2 3">
    <name type="scientific">Crucibulum laeve</name>
    <dbReference type="NCBI Taxonomy" id="68775"/>
    <lineage>
        <taxon>Eukaryota</taxon>
        <taxon>Fungi</taxon>
        <taxon>Dikarya</taxon>
        <taxon>Basidiomycota</taxon>
        <taxon>Agaricomycotina</taxon>
        <taxon>Agaricomycetes</taxon>
        <taxon>Agaricomycetidae</taxon>
        <taxon>Agaricales</taxon>
        <taxon>Agaricineae</taxon>
        <taxon>Nidulariaceae</taxon>
        <taxon>Crucibulum</taxon>
    </lineage>
</organism>
<keyword evidence="1" id="KW-0732">Signal</keyword>
<evidence type="ECO:0000313" key="2">
    <source>
        <dbReference type="EMBL" id="TFK39611.1"/>
    </source>
</evidence>
<protein>
    <recommendedName>
        <fullName evidence="4">CBM1 domain-containing protein</fullName>
    </recommendedName>
</protein>
<dbReference type="Proteomes" id="UP000308652">
    <property type="component" value="Unassembled WGS sequence"/>
</dbReference>
<keyword evidence="3" id="KW-1185">Reference proteome</keyword>
<evidence type="ECO:0008006" key="4">
    <source>
        <dbReference type="Google" id="ProtNLM"/>
    </source>
</evidence>
<name>A0A5C3MEM1_9AGAR</name>